<keyword evidence="2" id="KW-1185">Reference proteome</keyword>
<proteinExistence type="predicted"/>
<reference evidence="1 2" key="1">
    <citation type="submission" date="2014-04" db="EMBL/GenBank/DDBJ databases">
        <authorList>
            <consortium name="DOE Joint Genome Institute"/>
            <person name="Kuo A."/>
            <person name="Zuccaro A."/>
            <person name="Kohler A."/>
            <person name="Nagy L.G."/>
            <person name="Floudas D."/>
            <person name="Copeland A."/>
            <person name="Barry K.W."/>
            <person name="Cichocki N."/>
            <person name="Veneault-Fourrey C."/>
            <person name="LaButti K."/>
            <person name="Lindquist E.A."/>
            <person name="Lipzen A."/>
            <person name="Lundell T."/>
            <person name="Morin E."/>
            <person name="Murat C."/>
            <person name="Sun H."/>
            <person name="Tunlid A."/>
            <person name="Henrissat B."/>
            <person name="Grigoriev I.V."/>
            <person name="Hibbett D.S."/>
            <person name="Martin F."/>
            <person name="Nordberg H.P."/>
            <person name="Cantor M.N."/>
            <person name="Hua S.X."/>
        </authorList>
    </citation>
    <scope>NUCLEOTIDE SEQUENCE [LARGE SCALE GENOMIC DNA]</scope>
    <source>
        <strain evidence="1 2">MAFF 305830</strain>
    </source>
</reference>
<protein>
    <submittedName>
        <fullName evidence="1">Uncharacterized protein</fullName>
    </submittedName>
</protein>
<name>A0A0C2X8M1_SERVB</name>
<gene>
    <name evidence="1" type="ORF">M408DRAFT_325804</name>
</gene>
<organism evidence="1 2">
    <name type="scientific">Serendipita vermifera MAFF 305830</name>
    <dbReference type="NCBI Taxonomy" id="933852"/>
    <lineage>
        <taxon>Eukaryota</taxon>
        <taxon>Fungi</taxon>
        <taxon>Dikarya</taxon>
        <taxon>Basidiomycota</taxon>
        <taxon>Agaricomycotina</taxon>
        <taxon>Agaricomycetes</taxon>
        <taxon>Sebacinales</taxon>
        <taxon>Serendipitaceae</taxon>
        <taxon>Serendipita</taxon>
    </lineage>
</organism>
<evidence type="ECO:0000313" key="2">
    <source>
        <dbReference type="Proteomes" id="UP000054097"/>
    </source>
</evidence>
<reference evidence="2" key="2">
    <citation type="submission" date="2015-01" db="EMBL/GenBank/DDBJ databases">
        <title>Evolutionary Origins and Diversification of the Mycorrhizal Mutualists.</title>
        <authorList>
            <consortium name="DOE Joint Genome Institute"/>
            <consortium name="Mycorrhizal Genomics Consortium"/>
            <person name="Kohler A."/>
            <person name="Kuo A."/>
            <person name="Nagy L.G."/>
            <person name="Floudas D."/>
            <person name="Copeland A."/>
            <person name="Barry K.W."/>
            <person name="Cichocki N."/>
            <person name="Veneault-Fourrey C."/>
            <person name="LaButti K."/>
            <person name="Lindquist E.A."/>
            <person name="Lipzen A."/>
            <person name="Lundell T."/>
            <person name="Morin E."/>
            <person name="Murat C."/>
            <person name="Riley R."/>
            <person name="Ohm R."/>
            <person name="Sun H."/>
            <person name="Tunlid A."/>
            <person name="Henrissat B."/>
            <person name="Grigoriev I.V."/>
            <person name="Hibbett D.S."/>
            <person name="Martin F."/>
        </authorList>
    </citation>
    <scope>NUCLEOTIDE SEQUENCE [LARGE SCALE GENOMIC DNA]</scope>
    <source>
        <strain evidence="2">MAFF 305830</strain>
    </source>
</reference>
<dbReference type="Proteomes" id="UP000054097">
    <property type="component" value="Unassembled WGS sequence"/>
</dbReference>
<dbReference type="HOGENOM" id="CLU_3147337_0_0_1"/>
<sequence>PHQLLKQFSSGVVGGFGGHATGCPYRSRQIVGPPFASTDPDIPVPSVTT</sequence>
<feature type="non-terminal residue" evidence="1">
    <location>
        <position position="1"/>
    </location>
</feature>
<dbReference type="EMBL" id="KN824277">
    <property type="protein sequence ID" value="KIM34398.1"/>
    <property type="molecule type" value="Genomic_DNA"/>
</dbReference>
<accession>A0A0C2X8M1</accession>
<dbReference type="AlphaFoldDB" id="A0A0C2X8M1"/>
<evidence type="ECO:0000313" key="1">
    <source>
        <dbReference type="EMBL" id="KIM34398.1"/>
    </source>
</evidence>